<comment type="caution">
    <text evidence="3">The sequence shown here is derived from an EMBL/GenBank/DDBJ whole genome shotgun (WGS) entry which is preliminary data.</text>
</comment>
<dbReference type="InterPro" id="IPR035979">
    <property type="entry name" value="RBD_domain_sf"/>
</dbReference>
<feature type="domain" description="RRM" evidence="2">
    <location>
        <begin position="39"/>
        <end position="116"/>
    </location>
</feature>
<dbReference type="AlphaFoldDB" id="A0A9K3DNF6"/>
<sequence>MGRRVWKGQNDNWNTILSRKEFRREKAFANRETRLRNTTTSFLSNLPNTCNRDSLWQAFGHFNNLEDAFVPFKKDRSGNKFGFLKLSNVKEPEECIDSLKKVRIDGAVVGVNIAKYNRDGSKVDPNNSGNRVFVFERLHGLVQSSNLVEAMPGPGIDQHRKKTYCSVVKASGVENMVTISLPPMNSVTKKSLEFKSLIGEVKDIDILNNLKVFLSGITEEGLNLKYLGGLKVLLCFNSPEEVEDFRYSKMELWEKWFSRLYLWEGIPPIFERIAWIKILGVPLSLWDHHVINKIGERCSRILVKSEADASDGNMAKDRLAILVNTGKRISSEFNLFGRIKV</sequence>
<dbReference type="CDD" id="cd00590">
    <property type="entry name" value="RRM_SF"/>
    <property type="match status" value="1"/>
</dbReference>
<reference evidence="3" key="2">
    <citation type="submission" date="2020-06" db="EMBL/GenBank/DDBJ databases">
        <title>Helianthus annuus Genome sequencing and assembly Release 2.</title>
        <authorList>
            <person name="Gouzy J."/>
            <person name="Langlade N."/>
            <person name="Munos S."/>
        </authorList>
    </citation>
    <scope>NUCLEOTIDE SEQUENCE</scope>
    <source>
        <tissue evidence="3">Leaves</tissue>
    </source>
</reference>
<dbReference type="Gramene" id="mRNA:HanXRQr2_Chr16g0729991">
    <property type="protein sequence ID" value="CDS:HanXRQr2_Chr16g0729991.1"/>
    <property type="gene ID" value="HanXRQr2_Chr16g0729991"/>
</dbReference>
<evidence type="ECO:0000259" key="2">
    <source>
        <dbReference type="PROSITE" id="PS50102"/>
    </source>
</evidence>
<keyword evidence="4" id="KW-1185">Reference proteome</keyword>
<dbReference type="Proteomes" id="UP000215914">
    <property type="component" value="Unassembled WGS sequence"/>
</dbReference>
<gene>
    <name evidence="3" type="ORF">HanXRQr2_Chr16g0729991</name>
</gene>
<reference evidence="3" key="1">
    <citation type="journal article" date="2017" name="Nature">
        <title>The sunflower genome provides insights into oil metabolism, flowering and Asterid evolution.</title>
        <authorList>
            <person name="Badouin H."/>
            <person name="Gouzy J."/>
            <person name="Grassa C.J."/>
            <person name="Murat F."/>
            <person name="Staton S.E."/>
            <person name="Cottret L."/>
            <person name="Lelandais-Briere C."/>
            <person name="Owens G.L."/>
            <person name="Carrere S."/>
            <person name="Mayjonade B."/>
            <person name="Legrand L."/>
            <person name="Gill N."/>
            <person name="Kane N.C."/>
            <person name="Bowers J.E."/>
            <person name="Hubner S."/>
            <person name="Bellec A."/>
            <person name="Berard A."/>
            <person name="Berges H."/>
            <person name="Blanchet N."/>
            <person name="Boniface M.C."/>
            <person name="Brunel D."/>
            <person name="Catrice O."/>
            <person name="Chaidir N."/>
            <person name="Claudel C."/>
            <person name="Donnadieu C."/>
            <person name="Faraut T."/>
            <person name="Fievet G."/>
            <person name="Helmstetter N."/>
            <person name="King M."/>
            <person name="Knapp S.J."/>
            <person name="Lai Z."/>
            <person name="Le Paslier M.C."/>
            <person name="Lippi Y."/>
            <person name="Lorenzon L."/>
            <person name="Mandel J.R."/>
            <person name="Marage G."/>
            <person name="Marchand G."/>
            <person name="Marquand E."/>
            <person name="Bret-Mestries E."/>
            <person name="Morien E."/>
            <person name="Nambeesan S."/>
            <person name="Nguyen T."/>
            <person name="Pegot-Espagnet P."/>
            <person name="Pouilly N."/>
            <person name="Raftis F."/>
            <person name="Sallet E."/>
            <person name="Schiex T."/>
            <person name="Thomas J."/>
            <person name="Vandecasteele C."/>
            <person name="Vares D."/>
            <person name="Vear F."/>
            <person name="Vautrin S."/>
            <person name="Crespi M."/>
            <person name="Mangin B."/>
            <person name="Burke J.M."/>
            <person name="Salse J."/>
            <person name="Munos S."/>
            <person name="Vincourt P."/>
            <person name="Rieseberg L.H."/>
            <person name="Langlade N.B."/>
        </authorList>
    </citation>
    <scope>NUCLEOTIDE SEQUENCE</scope>
    <source>
        <tissue evidence="3">Leaves</tissue>
    </source>
</reference>
<dbReference type="InterPro" id="IPR000504">
    <property type="entry name" value="RRM_dom"/>
</dbReference>
<organism evidence="3 4">
    <name type="scientific">Helianthus annuus</name>
    <name type="common">Common sunflower</name>
    <dbReference type="NCBI Taxonomy" id="4232"/>
    <lineage>
        <taxon>Eukaryota</taxon>
        <taxon>Viridiplantae</taxon>
        <taxon>Streptophyta</taxon>
        <taxon>Embryophyta</taxon>
        <taxon>Tracheophyta</taxon>
        <taxon>Spermatophyta</taxon>
        <taxon>Magnoliopsida</taxon>
        <taxon>eudicotyledons</taxon>
        <taxon>Gunneridae</taxon>
        <taxon>Pentapetalae</taxon>
        <taxon>asterids</taxon>
        <taxon>campanulids</taxon>
        <taxon>Asterales</taxon>
        <taxon>Asteraceae</taxon>
        <taxon>Asteroideae</taxon>
        <taxon>Heliantheae alliance</taxon>
        <taxon>Heliantheae</taxon>
        <taxon>Helianthus</taxon>
    </lineage>
</organism>
<dbReference type="Gene3D" id="3.30.70.330">
    <property type="match status" value="1"/>
</dbReference>
<evidence type="ECO:0000313" key="4">
    <source>
        <dbReference type="Proteomes" id="UP000215914"/>
    </source>
</evidence>
<dbReference type="GO" id="GO:0003723">
    <property type="term" value="F:RNA binding"/>
    <property type="evidence" value="ECO:0007669"/>
    <property type="project" value="UniProtKB-UniRule"/>
</dbReference>
<dbReference type="EMBL" id="MNCJ02000331">
    <property type="protein sequence ID" value="KAF5758506.1"/>
    <property type="molecule type" value="Genomic_DNA"/>
</dbReference>
<dbReference type="SUPFAM" id="SSF54928">
    <property type="entry name" value="RNA-binding domain, RBD"/>
    <property type="match status" value="1"/>
</dbReference>
<keyword evidence="1" id="KW-0694">RNA-binding</keyword>
<dbReference type="Pfam" id="PF00076">
    <property type="entry name" value="RRM_1"/>
    <property type="match status" value="1"/>
</dbReference>
<dbReference type="PROSITE" id="PS50102">
    <property type="entry name" value="RRM"/>
    <property type="match status" value="1"/>
</dbReference>
<evidence type="ECO:0000313" key="3">
    <source>
        <dbReference type="EMBL" id="KAF5758506.1"/>
    </source>
</evidence>
<proteinExistence type="predicted"/>
<accession>A0A9K3DNF6</accession>
<dbReference type="PANTHER" id="PTHR34427:SF5">
    <property type="entry name" value="DUF4283 DOMAIN-CONTAINING PROTEIN"/>
    <property type="match status" value="1"/>
</dbReference>
<evidence type="ECO:0000256" key="1">
    <source>
        <dbReference type="PROSITE-ProRule" id="PRU00176"/>
    </source>
</evidence>
<name>A0A9K3DNF6_HELAN</name>
<dbReference type="PANTHER" id="PTHR34427">
    <property type="entry name" value="DUF4283 DOMAIN PROTEIN"/>
    <property type="match status" value="1"/>
</dbReference>
<dbReference type="SMART" id="SM00360">
    <property type="entry name" value="RRM"/>
    <property type="match status" value="1"/>
</dbReference>
<dbReference type="InterPro" id="IPR012677">
    <property type="entry name" value="Nucleotide-bd_a/b_plait_sf"/>
</dbReference>
<protein>
    <submittedName>
        <fullName evidence="3">RNA recognition motif domain, nucleotide-binding alpha-beta plait domain superfamily</fullName>
    </submittedName>
</protein>